<gene>
    <name evidence="2" type="ORF">Rhe02_21100</name>
</gene>
<protein>
    <recommendedName>
        <fullName evidence="4">VTT domain-containing protein</fullName>
    </recommendedName>
</protein>
<keyword evidence="1" id="KW-0812">Transmembrane</keyword>
<sequence>MLTVPVMLGVTMLLGFVVAIVPVFPIEPYVIGMAATTHGWAIPIGLAAGLGQAAGKTVVLVGARGAVKAAWIQRFASRWSRPPTSSGRFIRRVSAGLDRPVWAAPIVFVAAGAGIPPLAIVVFYAAKTRMSWLLFFLVALAGRSIYFTAIALVPSLFLG</sequence>
<proteinExistence type="predicted"/>
<evidence type="ECO:0000313" key="3">
    <source>
        <dbReference type="Proteomes" id="UP000612899"/>
    </source>
</evidence>
<dbReference type="AlphaFoldDB" id="A0A8J3Q697"/>
<name>A0A8J3Q697_9ACTN</name>
<feature type="transmembrane region" description="Helical" evidence="1">
    <location>
        <begin position="6"/>
        <end position="24"/>
    </location>
</feature>
<dbReference type="EMBL" id="BONY01000010">
    <property type="protein sequence ID" value="GIH04043.1"/>
    <property type="molecule type" value="Genomic_DNA"/>
</dbReference>
<accession>A0A8J3Q697</accession>
<evidence type="ECO:0000313" key="2">
    <source>
        <dbReference type="EMBL" id="GIH04043.1"/>
    </source>
</evidence>
<keyword evidence="1" id="KW-0472">Membrane</keyword>
<keyword evidence="3" id="KW-1185">Reference proteome</keyword>
<keyword evidence="1" id="KW-1133">Transmembrane helix</keyword>
<reference evidence="2" key="1">
    <citation type="submission" date="2021-01" db="EMBL/GenBank/DDBJ databases">
        <title>Whole genome shotgun sequence of Rhizocola hellebori NBRC 109834.</title>
        <authorList>
            <person name="Komaki H."/>
            <person name="Tamura T."/>
        </authorList>
    </citation>
    <scope>NUCLEOTIDE SEQUENCE</scope>
    <source>
        <strain evidence="2">NBRC 109834</strain>
    </source>
</reference>
<evidence type="ECO:0000256" key="1">
    <source>
        <dbReference type="SAM" id="Phobius"/>
    </source>
</evidence>
<feature type="transmembrane region" description="Helical" evidence="1">
    <location>
        <begin position="101"/>
        <end position="126"/>
    </location>
</feature>
<feature type="transmembrane region" description="Helical" evidence="1">
    <location>
        <begin position="132"/>
        <end position="158"/>
    </location>
</feature>
<organism evidence="2 3">
    <name type="scientific">Rhizocola hellebori</name>
    <dbReference type="NCBI Taxonomy" id="1392758"/>
    <lineage>
        <taxon>Bacteria</taxon>
        <taxon>Bacillati</taxon>
        <taxon>Actinomycetota</taxon>
        <taxon>Actinomycetes</taxon>
        <taxon>Micromonosporales</taxon>
        <taxon>Micromonosporaceae</taxon>
        <taxon>Rhizocola</taxon>
    </lineage>
</organism>
<evidence type="ECO:0008006" key="4">
    <source>
        <dbReference type="Google" id="ProtNLM"/>
    </source>
</evidence>
<dbReference type="Proteomes" id="UP000612899">
    <property type="component" value="Unassembled WGS sequence"/>
</dbReference>
<comment type="caution">
    <text evidence="2">The sequence shown here is derived from an EMBL/GenBank/DDBJ whole genome shotgun (WGS) entry which is preliminary data.</text>
</comment>